<organism evidence="2 3">
    <name type="scientific">Chondromyces crocatus</name>
    <dbReference type="NCBI Taxonomy" id="52"/>
    <lineage>
        <taxon>Bacteria</taxon>
        <taxon>Pseudomonadati</taxon>
        <taxon>Myxococcota</taxon>
        <taxon>Polyangia</taxon>
        <taxon>Polyangiales</taxon>
        <taxon>Polyangiaceae</taxon>
        <taxon>Chondromyces</taxon>
    </lineage>
</organism>
<name>A0A0K1EMS1_CHOCO</name>
<dbReference type="OrthoDB" id="2633250at2"/>
<dbReference type="Proteomes" id="UP000067626">
    <property type="component" value="Chromosome"/>
</dbReference>
<dbReference type="STRING" id="52.CMC5_064180"/>
<dbReference type="EMBL" id="CP012159">
    <property type="protein sequence ID" value="AKT42195.1"/>
    <property type="molecule type" value="Genomic_DNA"/>
</dbReference>
<feature type="region of interest" description="Disordered" evidence="1">
    <location>
        <begin position="262"/>
        <end position="337"/>
    </location>
</feature>
<dbReference type="AlphaFoldDB" id="A0A0K1EMS1"/>
<evidence type="ECO:0000313" key="2">
    <source>
        <dbReference type="EMBL" id="AKT42195.1"/>
    </source>
</evidence>
<dbReference type="SUPFAM" id="SSF50969">
    <property type="entry name" value="YVTN repeat-like/Quinoprotein amine dehydrogenase"/>
    <property type="match status" value="2"/>
</dbReference>
<feature type="compositionally biased region" description="Basic residues" evidence="1">
    <location>
        <begin position="320"/>
        <end position="334"/>
    </location>
</feature>
<reference evidence="2 3" key="1">
    <citation type="submission" date="2015-07" db="EMBL/GenBank/DDBJ databases">
        <title>Genome analysis of myxobacterium Chondromyces crocatus Cm c5 reveals a high potential for natural compound synthesis and the genetic basis for the loss of fruiting body formation.</title>
        <authorList>
            <person name="Zaburannyi N."/>
            <person name="Bunk B."/>
            <person name="Maier J."/>
            <person name="Overmann J."/>
            <person name="Mueller R."/>
        </authorList>
    </citation>
    <scope>NUCLEOTIDE SEQUENCE [LARGE SCALE GENOMIC DNA]</scope>
    <source>
        <strain evidence="2 3">Cm c5</strain>
    </source>
</reference>
<feature type="compositionally biased region" description="Basic and acidic residues" evidence="1">
    <location>
        <begin position="266"/>
        <end position="277"/>
    </location>
</feature>
<dbReference type="RefSeq" id="WP_156339000.1">
    <property type="nucleotide sequence ID" value="NZ_CP012159.1"/>
</dbReference>
<dbReference type="InterPro" id="IPR011044">
    <property type="entry name" value="Quino_amine_DH_bsu"/>
</dbReference>
<accession>A0A0K1EMS1</accession>
<keyword evidence="3" id="KW-1185">Reference proteome</keyword>
<evidence type="ECO:0000313" key="3">
    <source>
        <dbReference type="Proteomes" id="UP000067626"/>
    </source>
</evidence>
<sequence length="880" mass="96848">MSRALENAVRLRRLRSFALPRVSAAQAKPFGLRRDVRVAPTGRVYGVARIKGQGRLAAWLDDEGAFHTARGPAWPRSGDVSLAAHDEGDTALLALHGDSLWKVLFREGTVRRLCALDASLGPIAGIAYGPEDRILLLAGQRLHLLRRDGESLRPDGAVSSQSPPWFVAGDEMVTLHGGRLVVVRSSDACAAGGLVLYGFDDLTLRALLRVDIVPGEMALLERRVVIAEKRDTRRTWLELLGTNTLLAQLDRNPTAFHLVPVEEQTDDNHASDERTDVEGAGDEEGSHRDARARATPSAAWLSSVTTIAPDEPQDASKQGGKARRSQSRGRRHVARATVESRPLPFEVIEGALQITHRGVDRLPRQPTPKPEERALFGPAAQVHCTPTGRLYGVIPLGRRPSFAAWIEEGALHEATGDYLPGGQVTLASRPDGGAVLFGYMHGVVWELDFATGEAREMFSPGGAIYSVAYGPEGTLLVGTSRSLDVYRRHGEAVVLDQRFALPAFQIHPFPHLPLLLVVSFVGEGDDAEEGIVLLGRDGPRLRRLASVRGDVFDARVSGEQAFVRAQIDWCELLGLRAIAVEFAAKREASPLVALYAPEEGADEDDDAWSDADEAPEDFIIAPAPGRAGLRYLGRQPPLPALRREIPEQVRARFGEEVHRIEHVGLDALYAGWTRVRDDTYRLVVVDGERRRETSFLIPAQQPRARVSLSWDRAHALVFVHHDTTLWWVPLSGAAPLLVRDFSDDFAAIEDEAERVVYLAEAVADGGVLAESYQGTWRFTRCGDEFRLRARGDLDLRRIFACPGGRTLVVQSAQGAPLRVCGVYEDGLRLLATSPMEPESIERDRQGRIFIHALLHGWYEFHHLDEAWDAARRSPEPIVFG</sequence>
<gene>
    <name evidence="2" type="ORF">CMC5_064180</name>
</gene>
<evidence type="ECO:0000256" key="1">
    <source>
        <dbReference type="SAM" id="MobiDB-lite"/>
    </source>
</evidence>
<dbReference type="KEGG" id="ccro:CMC5_064180"/>
<protein>
    <submittedName>
        <fullName evidence="2">Uncharacterized protein</fullName>
    </submittedName>
</protein>
<proteinExistence type="predicted"/>